<accession>W0N3E8</accession>
<protein>
    <submittedName>
        <fullName evidence="2">Uncharacterized protein</fullName>
    </submittedName>
</protein>
<evidence type="ECO:0000256" key="1">
    <source>
        <dbReference type="SAM" id="MobiDB-lite"/>
    </source>
</evidence>
<evidence type="ECO:0000313" key="3">
    <source>
        <dbReference type="Proteomes" id="UP000019089"/>
    </source>
</evidence>
<reference evidence="2 3" key="1">
    <citation type="submission" date="2013-12" db="EMBL/GenBank/DDBJ databases">
        <title>Interactions Between Genome Architecture and Virulence Genes in Pseudomonas syringae, strain CC1557 as a model.</title>
        <authorList>
            <person name="Baltrus D."/>
            <person name="Hockett K."/>
            <person name="Karlsrud E."/>
            <person name="Dougherty K."/>
            <person name="Nishimura M."/>
        </authorList>
    </citation>
    <scope>NUCLEOTIDE SEQUENCE [LARGE SCALE GENOMIC DNA]</scope>
    <source>
        <strain evidence="2 3">CC1557</strain>
    </source>
</reference>
<dbReference type="AlphaFoldDB" id="W0N3E8"/>
<feature type="region of interest" description="Disordered" evidence="1">
    <location>
        <begin position="1"/>
        <end position="45"/>
    </location>
</feature>
<sequence length="45" mass="5254">MALQQAVGSKKMTSRRTRFSAHCRQEKDLMSGWQGQASDTKWRLR</sequence>
<name>W0N3E8_PSESX</name>
<feature type="compositionally biased region" description="Basic residues" evidence="1">
    <location>
        <begin position="12"/>
        <end position="21"/>
    </location>
</feature>
<gene>
    <name evidence="2" type="ORF">N018_12310</name>
</gene>
<dbReference type="KEGG" id="psyr:N018_12310"/>
<dbReference type="Proteomes" id="UP000019089">
    <property type="component" value="Chromosome"/>
</dbReference>
<evidence type="ECO:0000313" key="2">
    <source>
        <dbReference type="EMBL" id="AHG43576.1"/>
    </source>
</evidence>
<dbReference type="HOGENOM" id="CLU_3204217_0_0_6"/>
<organism evidence="2 3">
    <name type="scientific">Pseudomonas syringae CC1557</name>
    <dbReference type="NCBI Taxonomy" id="1357279"/>
    <lineage>
        <taxon>Bacteria</taxon>
        <taxon>Pseudomonadati</taxon>
        <taxon>Pseudomonadota</taxon>
        <taxon>Gammaproteobacteria</taxon>
        <taxon>Pseudomonadales</taxon>
        <taxon>Pseudomonadaceae</taxon>
        <taxon>Pseudomonas</taxon>
        <taxon>Pseudomonas syringae</taxon>
    </lineage>
</organism>
<dbReference type="EMBL" id="CP007014">
    <property type="protein sequence ID" value="AHG43576.1"/>
    <property type="molecule type" value="Genomic_DNA"/>
</dbReference>
<proteinExistence type="predicted"/>